<dbReference type="SUPFAM" id="SSF81383">
    <property type="entry name" value="F-box domain"/>
    <property type="match status" value="1"/>
</dbReference>
<keyword evidence="3" id="KW-1185">Reference proteome</keyword>
<evidence type="ECO:0000313" key="2">
    <source>
        <dbReference type="EMBL" id="OCB92275.1"/>
    </source>
</evidence>
<dbReference type="Gene3D" id="3.80.10.10">
    <property type="entry name" value="Ribonuclease Inhibitor"/>
    <property type="match status" value="1"/>
</dbReference>
<organism evidence="2 3">
    <name type="scientific">Sanghuangporus baumii</name>
    <name type="common">Phellinus baumii</name>
    <dbReference type="NCBI Taxonomy" id="108892"/>
    <lineage>
        <taxon>Eukaryota</taxon>
        <taxon>Fungi</taxon>
        <taxon>Dikarya</taxon>
        <taxon>Basidiomycota</taxon>
        <taxon>Agaricomycotina</taxon>
        <taxon>Agaricomycetes</taxon>
        <taxon>Hymenochaetales</taxon>
        <taxon>Hymenochaetaceae</taxon>
        <taxon>Sanghuangporus</taxon>
    </lineage>
</organism>
<accession>A0A9Q5I5V8</accession>
<feature type="domain" description="F-box" evidence="1">
    <location>
        <begin position="2"/>
        <end position="57"/>
    </location>
</feature>
<comment type="caution">
    <text evidence="2">The sequence shown here is derived from an EMBL/GenBank/DDBJ whole genome shotgun (WGS) entry which is preliminary data.</text>
</comment>
<evidence type="ECO:0000259" key="1">
    <source>
        <dbReference type="PROSITE" id="PS50181"/>
    </source>
</evidence>
<gene>
    <name evidence="2" type="ORF">A7U60_g282</name>
</gene>
<dbReference type="EMBL" id="LNZH02000004">
    <property type="protein sequence ID" value="OCB92275.1"/>
    <property type="molecule type" value="Genomic_DNA"/>
</dbReference>
<dbReference type="Proteomes" id="UP000757232">
    <property type="component" value="Unassembled WGS sequence"/>
</dbReference>
<proteinExistence type="predicted"/>
<dbReference type="InterPro" id="IPR001810">
    <property type="entry name" value="F-box_dom"/>
</dbReference>
<dbReference type="Gene3D" id="1.20.1280.50">
    <property type="match status" value="1"/>
</dbReference>
<dbReference type="Pfam" id="PF12937">
    <property type="entry name" value="F-box-like"/>
    <property type="match status" value="1"/>
</dbReference>
<name>A0A9Q5I5V8_SANBA</name>
<dbReference type="InterPro" id="IPR032675">
    <property type="entry name" value="LRR_dom_sf"/>
</dbReference>
<protein>
    <recommendedName>
        <fullName evidence="1">F-box domain-containing protein</fullName>
    </recommendedName>
</protein>
<dbReference type="AlphaFoldDB" id="A0A9Q5I5V8"/>
<dbReference type="PROSITE" id="PS50181">
    <property type="entry name" value="FBOX"/>
    <property type="match status" value="1"/>
</dbReference>
<dbReference type="OrthoDB" id="2269034at2759"/>
<sequence>MQPVINTLPDELLREIFKYCLPEHPNFRSEFAPLLLTHVCRRWTAVASDNPELWSTLHLNNPALRRKSILPLLDLWLQRSGSWPLDIDVDISILDGVVRNLNLEEYRRKQNVYRTLMAVIFPHKRRIHSLQGTLPMSIATDLGFDEMMSLEVLDLVGISEMTASSQPLALDLPEQLPKLTVLSLENVGLIQQSLYRQHQLSQLELSEMRNPFWMNCSTAVEILRQLPNLHTAYIGLNRPNDFMLPLMTTRLEVPKLRFLYVSWDGWDTELDARPFFDSIRAPKLERLAVRGGAETQTGIWDALLRFIEASGHLPLTHLAIGDMGATDPCLLEVLRATPTLTHLTVNHALVTPPLLRALVWDPQRGDSQLVPRLKSIRFGGCEDFEDADIVPVLESRVSRSGRPLEGVSQLEEVVLRQCAGLRPENEKYIRRLRISKVILDSNETLVSPFGGLLDFIRVVEGHRDFFAK</sequence>
<evidence type="ECO:0000313" key="3">
    <source>
        <dbReference type="Proteomes" id="UP000757232"/>
    </source>
</evidence>
<reference evidence="2" key="1">
    <citation type="submission" date="2016-06" db="EMBL/GenBank/DDBJ databases">
        <title>Draft Genome sequence of the fungus Inonotus baumii.</title>
        <authorList>
            <person name="Zhu H."/>
            <person name="Lin W."/>
        </authorList>
    </citation>
    <scope>NUCLEOTIDE SEQUENCE</scope>
    <source>
        <strain evidence="2">821</strain>
    </source>
</reference>
<dbReference type="InterPro" id="IPR036047">
    <property type="entry name" value="F-box-like_dom_sf"/>
</dbReference>
<dbReference type="SUPFAM" id="SSF52047">
    <property type="entry name" value="RNI-like"/>
    <property type="match status" value="1"/>
</dbReference>